<protein>
    <recommendedName>
        <fullName evidence="4 12">Anaerobic ribonucleoside-triphosphate reductase-activating protein</fullName>
        <ecNumber evidence="12">1.97.1.-</ecNumber>
    </recommendedName>
</protein>
<keyword evidence="8 12" id="KW-0560">Oxidoreductase</keyword>
<evidence type="ECO:0000256" key="11">
    <source>
        <dbReference type="ARBA" id="ARBA00047365"/>
    </source>
</evidence>
<evidence type="ECO:0000313" key="13">
    <source>
        <dbReference type="EMBL" id="RHJ88325.1"/>
    </source>
</evidence>
<evidence type="ECO:0000256" key="12">
    <source>
        <dbReference type="PIRNR" id="PIRNR000368"/>
    </source>
</evidence>
<dbReference type="InterPro" id="IPR007197">
    <property type="entry name" value="rSAM"/>
</dbReference>
<evidence type="ECO:0000256" key="10">
    <source>
        <dbReference type="ARBA" id="ARBA00023014"/>
    </source>
</evidence>
<evidence type="ECO:0000256" key="6">
    <source>
        <dbReference type="ARBA" id="ARBA00022691"/>
    </source>
</evidence>
<comment type="similarity">
    <text evidence="3 12">Belongs to the organic radical-activating enzymes family.</text>
</comment>
<dbReference type="CDD" id="cd01335">
    <property type="entry name" value="Radical_SAM"/>
    <property type="match status" value="1"/>
</dbReference>
<dbReference type="GO" id="GO:0046872">
    <property type="term" value="F:metal ion binding"/>
    <property type="evidence" value="ECO:0007669"/>
    <property type="project" value="UniProtKB-KW"/>
</dbReference>
<organism evidence="13 14">
    <name type="scientific">Emergencia timonensis</name>
    <dbReference type="NCBI Taxonomy" id="1776384"/>
    <lineage>
        <taxon>Bacteria</taxon>
        <taxon>Bacillati</taxon>
        <taxon>Bacillota</taxon>
        <taxon>Clostridia</taxon>
        <taxon>Peptostreptococcales</taxon>
        <taxon>Anaerovoracaceae</taxon>
        <taxon>Emergencia</taxon>
    </lineage>
</organism>
<dbReference type="GO" id="GO:0004748">
    <property type="term" value="F:ribonucleoside-diphosphate reductase activity, thioredoxin disulfide as acceptor"/>
    <property type="evidence" value="ECO:0007669"/>
    <property type="project" value="TreeGrafter"/>
</dbReference>
<dbReference type="PANTHER" id="PTHR30352:SF2">
    <property type="entry name" value="ANAEROBIC RIBONUCLEOSIDE-TRIPHOSPHATE REDUCTASE-ACTIVATING PROTEIN"/>
    <property type="match status" value="1"/>
</dbReference>
<name>A0A415E471_9FIRM</name>
<dbReference type="GO" id="GO:0043365">
    <property type="term" value="F:[formate-C-acetyltransferase]-activating enzyme activity"/>
    <property type="evidence" value="ECO:0007669"/>
    <property type="project" value="InterPro"/>
</dbReference>
<dbReference type="PROSITE" id="PS01087">
    <property type="entry name" value="RADICAL_ACTIVATING"/>
    <property type="match status" value="1"/>
</dbReference>
<gene>
    <name evidence="13" type="primary">nrdG</name>
    <name evidence="13" type="ORF">DW099_07925</name>
</gene>
<dbReference type="EC" id="1.97.1.-" evidence="12"/>
<keyword evidence="9" id="KW-0408">Iron</keyword>
<evidence type="ECO:0000313" key="14">
    <source>
        <dbReference type="Proteomes" id="UP000284841"/>
    </source>
</evidence>
<dbReference type="SFLD" id="SFLDF00299">
    <property type="entry name" value="anaerobic_ribonucleoside-triph"/>
    <property type="match status" value="1"/>
</dbReference>
<comment type="function">
    <text evidence="2 12">Activation of anaerobic ribonucleoside-triphosphate reductase under anaerobic conditions by generation of an organic free radical, using S-adenosylmethionine and reduced flavodoxin as cosubstrates to produce 5'-deoxy-adenosine.</text>
</comment>
<dbReference type="Pfam" id="PF13353">
    <property type="entry name" value="Fer4_12"/>
    <property type="match status" value="1"/>
</dbReference>
<evidence type="ECO:0000256" key="8">
    <source>
        <dbReference type="ARBA" id="ARBA00023002"/>
    </source>
</evidence>
<dbReference type="SUPFAM" id="SSF102114">
    <property type="entry name" value="Radical SAM enzymes"/>
    <property type="match status" value="1"/>
</dbReference>
<keyword evidence="7" id="KW-0479">Metal-binding</keyword>
<comment type="caution">
    <text evidence="13">The sequence shown here is derived from an EMBL/GenBank/DDBJ whole genome shotgun (WGS) entry which is preliminary data.</text>
</comment>
<comment type="catalytic activity">
    <reaction evidence="11">
        <text>glycyl-[protein] + reduced [flavodoxin] + S-adenosyl-L-methionine = glycin-2-yl radical-[protein] + semiquinone [flavodoxin] + 5'-deoxyadenosine + L-methionine + H(+)</text>
        <dbReference type="Rhea" id="RHEA:61976"/>
        <dbReference type="Rhea" id="RHEA-COMP:10622"/>
        <dbReference type="Rhea" id="RHEA-COMP:14480"/>
        <dbReference type="Rhea" id="RHEA-COMP:15993"/>
        <dbReference type="Rhea" id="RHEA-COMP:15994"/>
        <dbReference type="ChEBI" id="CHEBI:15378"/>
        <dbReference type="ChEBI" id="CHEBI:17319"/>
        <dbReference type="ChEBI" id="CHEBI:29947"/>
        <dbReference type="ChEBI" id="CHEBI:32722"/>
        <dbReference type="ChEBI" id="CHEBI:57618"/>
        <dbReference type="ChEBI" id="CHEBI:57844"/>
        <dbReference type="ChEBI" id="CHEBI:59789"/>
        <dbReference type="ChEBI" id="CHEBI:140311"/>
    </reaction>
</comment>
<accession>A0A415E471</accession>
<dbReference type="SFLD" id="SFLDG01063">
    <property type="entry name" value="activating_enzymes__group_1"/>
    <property type="match status" value="1"/>
</dbReference>
<proteinExistence type="inferred from homology"/>
<keyword evidence="5" id="KW-0004">4Fe-4S</keyword>
<evidence type="ECO:0000256" key="4">
    <source>
        <dbReference type="ARBA" id="ARBA00014281"/>
    </source>
</evidence>
<dbReference type="InterPro" id="IPR013785">
    <property type="entry name" value="Aldolase_TIM"/>
</dbReference>
<keyword evidence="10" id="KW-0411">Iron-sulfur</keyword>
<keyword evidence="14" id="KW-1185">Reference proteome</keyword>
<dbReference type="InterPro" id="IPR012837">
    <property type="entry name" value="NrdG"/>
</dbReference>
<evidence type="ECO:0000256" key="1">
    <source>
        <dbReference type="ARBA" id="ARBA00001966"/>
    </source>
</evidence>
<dbReference type="SFLD" id="SFLDG01066">
    <property type="entry name" value="organic_radical-activating_enz"/>
    <property type="match status" value="1"/>
</dbReference>
<keyword evidence="6" id="KW-0949">S-adenosyl-L-methionine</keyword>
<dbReference type="Proteomes" id="UP000284841">
    <property type="component" value="Unassembled WGS sequence"/>
</dbReference>
<dbReference type="GeneID" id="83006211"/>
<dbReference type="SFLD" id="SFLDS00029">
    <property type="entry name" value="Radical_SAM"/>
    <property type="match status" value="1"/>
</dbReference>
<evidence type="ECO:0000256" key="5">
    <source>
        <dbReference type="ARBA" id="ARBA00022485"/>
    </source>
</evidence>
<evidence type="ECO:0000256" key="9">
    <source>
        <dbReference type="ARBA" id="ARBA00023004"/>
    </source>
</evidence>
<dbReference type="AlphaFoldDB" id="A0A415E471"/>
<dbReference type="InterPro" id="IPR001989">
    <property type="entry name" value="Radical_activat_CS"/>
</dbReference>
<evidence type="ECO:0000256" key="7">
    <source>
        <dbReference type="ARBA" id="ARBA00022723"/>
    </source>
</evidence>
<reference evidence="13 14" key="1">
    <citation type="submission" date="2018-08" db="EMBL/GenBank/DDBJ databases">
        <title>A genome reference for cultivated species of the human gut microbiota.</title>
        <authorList>
            <person name="Zou Y."/>
            <person name="Xue W."/>
            <person name="Luo G."/>
        </authorList>
    </citation>
    <scope>NUCLEOTIDE SEQUENCE [LARGE SCALE GENOMIC DNA]</scope>
    <source>
        <strain evidence="13 14">AM07-24</strain>
    </source>
</reference>
<dbReference type="STRING" id="1776384.GCA_900086585_03927"/>
<dbReference type="OrthoDB" id="9782387at2"/>
<dbReference type="Gene3D" id="3.20.20.70">
    <property type="entry name" value="Aldolase class I"/>
    <property type="match status" value="1"/>
</dbReference>
<dbReference type="EMBL" id="QRMS01000002">
    <property type="protein sequence ID" value="RHJ88325.1"/>
    <property type="molecule type" value="Genomic_DNA"/>
</dbReference>
<dbReference type="InterPro" id="IPR058240">
    <property type="entry name" value="rSAM_sf"/>
</dbReference>
<dbReference type="PIRSF" id="PIRSF000368">
    <property type="entry name" value="NrdG"/>
    <property type="match status" value="1"/>
</dbReference>
<evidence type="ECO:0000256" key="2">
    <source>
        <dbReference type="ARBA" id="ARBA00003852"/>
    </source>
</evidence>
<dbReference type="RefSeq" id="WP_067542148.1">
    <property type="nucleotide sequence ID" value="NZ_AP025567.1"/>
</dbReference>
<dbReference type="NCBIfam" id="TIGR02491">
    <property type="entry name" value="NrdG"/>
    <property type="match status" value="1"/>
</dbReference>
<dbReference type="InterPro" id="IPR034457">
    <property type="entry name" value="Organic_radical-activating"/>
</dbReference>
<sequence length="173" mass="19489">MIDREESIRIAGVVRESIVDGPGIRFVIFCQGCPHHCQGCHNKVTHDFDGGYICETDKILQAIDDNPLLDGVTFSGGEPACQPRGFLTLAKAIKKRNLHIMMYSGYTFEELQAMTEDNEALGELLDYVDLLVDGRYESIERDLTLSFRGSRNQRVIDMKEAWKRGEAALAENF</sequence>
<dbReference type="PANTHER" id="PTHR30352">
    <property type="entry name" value="PYRUVATE FORMATE-LYASE-ACTIVATING ENZYME"/>
    <property type="match status" value="1"/>
</dbReference>
<comment type="cofactor">
    <cofactor evidence="1">
        <name>[4Fe-4S] cluster</name>
        <dbReference type="ChEBI" id="CHEBI:49883"/>
    </cofactor>
</comment>
<dbReference type="GO" id="GO:0051539">
    <property type="term" value="F:4 iron, 4 sulfur cluster binding"/>
    <property type="evidence" value="ECO:0007669"/>
    <property type="project" value="UniProtKB-KW"/>
</dbReference>
<evidence type="ECO:0000256" key="3">
    <source>
        <dbReference type="ARBA" id="ARBA00009777"/>
    </source>
</evidence>